<keyword evidence="7 15" id="KW-0479">Metal-binding</keyword>
<evidence type="ECO:0000256" key="9">
    <source>
        <dbReference type="ARBA" id="ARBA00022989"/>
    </source>
</evidence>
<dbReference type="GO" id="GO:0006412">
    <property type="term" value="P:translation"/>
    <property type="evidence" value="ECO:0007669"/>
    <property type="project" value="InterPro"/>
</dbReference>
<evidence type="ECO:0000313" key="18">
    <source>
        <dbReference type="Proteomes" id="UP000436088"/>
    </source>
</evidence>
<dbReference type="GO" id="GO:0020037">
    <property type="term" value="F:heme binding"/>
    <property type="evidence" value="ECO:0007669"/>
    <property type="project" value="InterPro"/>
</dbReference>
<evidence type="ECO:0000256" key="1">
    <source>
        <dbReference type="ARBA" id="ARBA00001971"/>
    </source>
</evidence>
<evidence type="ECO:0000256" key="15">
    <source>
        <dbReference type="PIRSR" id="PIRSR602401-1"/>
    </source>
</evidence>
<dbReference type="CDD" id="cd11052">
    <property type="entry name" value="CYP72_clan"/>
    <property type="match status" value="1"/>
</dbReference>
<gene>
    <name evidence="17" type="ORF">F3Y22_tig00109992pilonHSYRG00024</name>
</gene>
<dbReference type="InterPro" id="IPR050665">
    <property type="entry name" value="Cytochrome_P450_Monooxygen"/>
</dbReference>
<evidence type="ECO:0000256" key="2">
    <source>
        <dbReference type="ARBA" id="ARBA00004167"/>
    </source>
</evidence>
<keyword evidence="9 16" id="KW-1133">Transmembrane helix</keyword>
<keyword evidence="5 15" id="KW-0349">Heme</keyword>
<dbReference type="GO" id="GO:0005506">
    <property type="term" value="F:iron ion binding"/>
    <property type="evidence" value="ECO:0007669"/>
    <property type="project" value="InterPro"/>
</dbReference>
<evidence type="ECO:0000256" key="16">
    <source>
        <dbReference type="SAM" id="Phobius"/>
    </source>
</evidence>
<sequence length="671" mass="76509">MVATCLHTNLIPCFKPLISSPSQQPNFPPKTSKLAKSIISLQVVLSGDSPSVSSSVKEKLRVVVKPLEKPRVVLKFIWMEKDIGIALDQVISGHGSIPLSPYYFWPTKDAWEQLKVLLESKPWISHMHRIHLLNHATDIINLWQTSGEITAMAAMVVCLITLSVLFISLVFKLVLDTIQCYFLIPRRIKNIMEKQGVRGPKPRGLTGNITEMFNLTSRSTVNDMNSVHHDIVGRLLPHYVKWSNSYGKRFIYWHGIEPRMCLTETELIKELMTKHHLVTGKSWLQQQGSKHFTGRGLLMANGQDWYHQRHIAAPAFMGDKLKSYSTHMVECTKHMLQSLENATKSGQKEFEIGEHMARLTADIIARTEFDTSYEKGKQIFHLLTSLQHLCAQASRHLCFPGSRFYPTKYNREIKSLKMEVDRLLMEIIQSRRDCFKIGRSSSYGNDLLGNLLNEMEKRPGGDKFKLNLQLIMDECKTFFFAGHETTALLLTWTVMLLATNPHWQQKVRAEVNQVCHGGVPSVDQLSKLTLLQMVINESLRLYPPATVLPRMAFEDIKLGDLFIPKGLSIWIPVLAIHHSEELWGKDVNEFNPERFNSRPFAAGRHFIPFAAGPRNCIGQSFAMMEAKIILAMLVSRFCFTISEHYRHAPVVVMTIKPKYGVQVNLKPLEDS</sequence>
<evidence type="ECO:0000256" key="12">
    <source>
        <dbReference type="ARBA" id="ARBA00023033"/>
    </source>
</evidence>
<dbReference type="GO" id="GO:0003735">
    <property type="term" value="F:structural constituent of ribosome"/>
    <property type="evidence" value="ECO:0007669"/>
    <property type="project" value="InterPro"/>
</dbReference>
<keyword evidence="10" id="KW-0560">Oxidoreductase</keyword>
<proteinExistence type="inferred from homology"/>
<evidence type="ECO:0000256" key="7">
    <source>
        <dbReference type="ARBA" id="ARBA00022723"/>
    </source>
</evidence>
<dbReference type="InterPro" id="IPR036396">
    <property type="entry name" value="Cyt_P450_sf"/>
</dbReference>
<evidence type="ECO:0000256" key="4">
    <source>
        <dbReference type="ARBA" id="ARBA00010617"/>
    </source>
</evidence>
<dbReference type="Proteomes" id="UP000436088">
    <property type="component" value="Unassembled WGS sequence"/>
</dbReference>
<dbReference type="EMBL" id="VEPZ02000801">
    <property type="protein sequence ID" value="KAE8718722.1"/>
    <property type="molecule type" value="Genomic_DNA"/>
</dbReference>
<comment type="caution">
    <text evidence="17">The sequence shown here is derived from an EMBL/GenBank/DDBJ whole genome shotgun (WGS) entry which is preliminary data.</text>
</comment>
<keyword evidence="6 16" id="KW-0812">Transmembrane</keyword>
<dbReference type="Pfam" id="PF04839">
    <property type="entry name" value="PSRP-3_Ycf65"/>
    <property type="match status" value="1"/>
</dbReference>
<dbReference type="Gene3D" id="3.30.390.140">
    <property type="match status" value="1"/>
</dbReference>
<comment type="similarity">
    <text evidence="3">Belongs to the chloroplast-specific ribosomal protein cS23 family.</text>
</comment>
<dbReference type="InterPro" id="IPR006924">
    <property type="entry name" value="Ribosomal_cS23-like"/>
</dbReference>
<accession>A0A6A3BUN9</accession>
<dbReference type="InterPro" id="IPR038447">
    <property type="entry name" value="PSRP-3/Ycf65_sf"/>
</dbReference>
<dbReference type="SUPFAM" id="SSF48264">
    <property type="entry name" value="Cytochrome P450"/>
    <property type="match status" value="1"/>
</dbReference>
<evidence type="ECO:0000256" key="11">
    <source>
        <dbReference type="ARBA" id="ARBA00023004"/>
    </source>
</evidence>
<dbReference type="GO" id="GO:0005840">
    <property type="term" value="C:ribosome"/>
    <property type="evidence" value="ECO:0007669"/>
    <property type="project" value="UniProtKB-KW"/>
</dbReference>
<dbReference type="GO" id="GO:0004497">
    <property type="term" value="F:monooxygenase activity"/>
    <property type="evidence" value="ECO:0007669"/>
    <property type="project" value="UniProtKB-KW"/>
</dbReference>
<dbReference type="GO" id="GO:0016020">
    <property type="term" value="C:membrane"/>
    <property type="evidence" value="ECO:0007669"/>
    <property type="project" value="UniProtKB-SubCell"/>
</dbReference>
<evidence type="ECO:0000256" key="10">
    <source>
        <dbReference type="ARBA" id="ARBA00023002"/>
    </source>
</evidence>
<dbReference type="GO" id="GO:0016705">
    <property type="term" value="F:oxidoreductase activity, acting on paired donors, with incorporation or reduction of molecular oxygen"/>
    <property type="evidence" value="ECO:0007669"/>
    <property type="project" value="InterPro"/>
</dbReference>
<evidence type="ECO:0000256" key="13">
    <source>
        <dbReference type="ARBA" id="ARBA00023136"/>
    </source>
</evidence>
<evidence type="ECO:0000256" key="3">
    <source>
        <dbReference type="ARBA" id="ARBA00008561"/>
    </source>
</evidence>
<dbReference type="PRINTS" id="PR00385">
    <property type="entry name" value="P450"/>
</dbReference>
<comment type="subcellular location">
    <subcellularLocation>
        <location evidence="2">Membrane</location>
        <topology evidence="2">Single-pass membrane protein</topology>
    </subcellularLocation>
</comment>
<dbReference type="GO" id="GO:1990904">
    <property type="term" value="C:ribonucleoprotein complex"/>
    <property type="evidence" value="ECO:0007669"/>
    <property type="project" value="UniProtKB-KW"/>
</dbReference>
<comment type="cofactor">
    <cofactor evidence="1 15">
        <name>heme</name>
        <dbReference type="ChEBI" id="CHEBI:30413"/>
    </cofactor>
</comment>
<evidence type="ECO:0000256" key="6">
    <source>
        <dbReference type="ARBA" id="ARBA00022692"/>
    </source>
</evidence>
<organism evidence="17 18">
    <name type="scientific">Hibiscus syriacus</name>
    <name type="common">Rose of Sharon</name>
    <dbReference type="NCBI Taxonomy" id="106335"/>
    <lineage>
        <taxon>Eukaryota</taxon>
        <taxon>Viridiplantae</taxon>
        <taxon>Streptophyta</taxon>
        <taxon>Embryophyta</taxon>
        <taxon>Tracheophyta</taxon>
        <taxon>Spermatophyta</taxon>
        <taxon>Magnoliopsida</taxon>
        <taxon>eudicotyledons</taxon>
        <taxon>Gunneridae</taxon>
        <taxon>Pentapetalae</taxon>
        <taxon>rosids</taxon>
        <taxon>malvids</taxon>
        <taxon>Malvales</taxon>
        <taxon>Malvaceae</taxon>
        <taxon>Malvoideae</taxon>
        <taxon>Hibiscus</taxon>
    </lineage>
</organism>
<dbReference type="Gene3D" id="1.10.630.10">
    <property type="entry name" value="Cytochrome P450"/>
    <property type="match status" value="1"/>
</dbReference>
<name>A0A6A3BUN9_HIBSY</name>
<dbReference type="AlphaFoldDB" id="A0A6A3BUN9"/>
<dbReference type="PANTHER" id="PTHR24282:SF228">
    <property type="entry name" value="CYTOKININ HYDROXYLASE"/>
    <property type="match status" value="1"/>
</dbReference>
<dbReference type="PRINTS" id="PR00463">
    <property type="entry name" value="EP450I"/>
</dbReference>
<evidence type="ECO:0000256" key="5">
    <source>
        <dbReference type="ARBA" id="ARBA00022617"/>
    </source>
</evidence>
<dbReference type="Pfam" id="PF00067">
    <property type="entry name" value="p450"/>
    <property type="match status" value="1"/>
</dbReference>
<keyword evidence="11 15" id="KW-0408">Iron</keyword>
<evidence type="ECO:0000256" key="8">
    <source>
        <dbReference type="ARBA" id="ARBA00022980"/>
    </source>
</evidence>
<keyword evidence="14" id="KW-0687">Ribonucleoprotein</keyword>
<dbReference type="PANTHER" id="PTHR24282">
    <property type="entry name" value="CYTOCHROME P450 FAMILY MEMBER"/>
    <property type="match status" value="1"/>
</dbReference>
<dbReference type="InterPro" id="IPR001128">
    <property type="entry name" value="Cyt_P450"/>
</dbReference>
<evidence type="ECO:0000256" key="14">
    <source>
        <dbReference type="ARBA" id="ARBA00023274"/>
    </source>
</evidence>
<keyword evidence="12" id="KW-0503">Monooxygenase</keyword>
<evidence type="ECO:0000313" key="17">
    <source>
        <dbReference type="EMBL" id="KAE8718722.1"/>
    </source>
</evidence>
<feature type="transmembrane region" description="Helical" evidence="16">
    <location>
        <begin position="149"/>
        <end position="171"/>
    </location>
</feature>
<keyword evidence="13 16" id="KW-0472">Membrane</keyword>
<reference evidence="17" key="1">
    <citation type="submission" date="2019-09" db="EMBL/GenBank/DDBJ databases">
        <title>Draft genome information of white flower Hibiscus syriacus.</title>
        <authorList>
            <person name="Kim Y.-M."/>
        </authorList>
    </citation>
    <scope>NUCLEOTIDE SEQUENCE [LARGE SCALE GENOMIC DNA]</scope>
    <source>
        <strain evidence="17">YM2019G1</strain>
    </source>
</reference>
<keyword evidence="8" id="KW-0689">Ribosomal protein</keyword>
<protein>
    <submittedName>
        <fullName evidence="17">Cytokinin hydroxylase</fullName>
    </submittedName>
</protein>
<dbReference type="InterPro" id="IPR002401">
    <property type="entry name" value="Cyt_P450_E_grp-I"/>
</dbReference>
<comment type="similarity">
    <text evidence="4">Belongs to the cytochrome P450 family.</text>
</comment>
<keyword evidence="18" id="KW-1185">Reference proteome</keyword>
<feature type="binding site" description="axial binding residue" evidence="15">
    <location>
        <position position="616"/>
    </location>
    <ligand>
        <name>heme</name>
        <dbReference type="ChEBI" id="CHEBI:30413"/>
    </ligand>
    <ligandPart>
        <name>Fe</name>
        <dbReference type="ChEBI" id="CHEBI:18248"/>
    </ligandPart>
</feature>